<evidence type="ECO:0000256" key="1">
    <source>
        <dbReference type="SAM" id="MobiDB-lite"/>
    </source>
</evidence>
<evidence type="ECO:0000313" key="5">
    <source>
        <dbReference type="Proteomes" id="UP001302367"/>
    </source>
</evidence>
<sequence length="306" mass="32959">MVRIKSECPRPPPRQHTPGKGGPLRDKGSGGGGGGNANGGGGGGNGNSGGGGNNQKNPRGPLHPALMLSNKKTMEILRCDNTDLEMIKHAAYRIMKTQSPVSRKELRTKLAEQQAEFEEMLSGERWESFQYPDGRTFETDIDHLLIKIMSIARKKINGEAKKTKSKKKVPEDRANVIDLSSSGEETPSRPVFRKFVFPRASQSPGRIRSTSPSEAEQDYRMSGGLPNDSDSDFGSPTGGTGLARGMAEHVFGRSAGELQSPFLRNVPGRSSILGRDDDDISEYNGILGNSIRWVRGGGSGNGPPKD</sequence>
<evidence type="ECO:0000313" key="3">
    <source>
        <dbReference type="EMBL" id="WPB04578.1"/>
    </source>
</evidence>
<reference evidence="2 4" key="1">
    <citation type="submission" date="2015-10" db="EMBL/GenBank/DDBJ databases">
        <title>The cercosporin biosynthetic gene cluster was horizontally transferred to several fungal lineages and shown to be expanded in Cercospora beticola based on microsynteny with recipient genomes.</title>
        <authorList>
            <person name="De Jonge R."/>
            <person name="Ebert M.K."/>
            <person name="Suttle J.C."/>
            <person name="Jurick Ii W.M."/>
            <person name="Secor G.A."/>
            <person name="Thomma B.P."/>
            <person name="Van De Peer Y."/>
            <person name="Bolton M.D."/>
        </authorList>
    </citation>
    <scope>NUCLEOTIDE SEQUENCE [LARGE SCALE GENOMIC DNA]</scope>
    <source>
        <strain evidence="2 4">09-40</strain>
    </source>
</reference>
<dbReference type="Proteomes" id="UP001302367">
    <property type="component" value="Chromosome 6"/>
</dbReference>
<feature type="region of interest" description="Disordered" evidence="1">
    <location>
        <begin position="159"/>
        <end position="188"/>
    </location>
</feature>
<feature type="region of interest" description="Disordered" evidence="1">
    <location>
        <begin position="202"/>
        <end position="279"/>
    </location>
</feature>
<reference evidence="3 5" key="2">
    <citation type="submission" date="2023-09" db="EMBL/GenBank/DDBJ databases">
        <title>Complete-Gapless Cercospora beticola genome.</title>
        <authorList>
            <person name="Wyatt N.A."/>
            <person name="Spanner R.E."/>
            <person name="Bolton M.D."/>
        </authorList>
    </citation>
    <scope>NUCLEOTIDE SEQUENCE [LARGE SCALE GENOMIC DNA]</scope>
    <source>
        <strain evidence="3">Cb09-40</strain>
    </source>
</reference>
<dbReference type="EMBL" id="LKMD01000104">
    <property type="protein sequence ID" value="PIA94198.1"/>
    <property type="molecule type" value="Genomic_DNA"/>
</dbReference>
<organism evidence="2 4">
    <name type="scientific">Cercospora beticola</name>
    <name type="common">Sugarbeet leaf spot fungus</name>
    <dbReference type="NCBI Taxonomy" id="122368"/>
    <lineage>
        <taxon>Eukaryota</taxon>
        <taxon>Fungi</taxon>
        <taxon>Dikarya</taxon>
        <taxon>Ascomycota</taxon>
        <taxon>Pezizomycotina</taxon>
        <taxon>Dothideomycetes</taxon>
        <taxon>Dothideomycetidae</taxon>
        <taxon>Mycosphaerellales</taxon>
        <taxon>Mycosphaerellaceae</taxon>
        <taxon>Cercospora</taxon>
    </lineage>
</organism>
<evidence type="ECO:0000313" key="2">
    <source>
        <dbReference type="EMBL" id="PIA94198.1"/>
    </source>
</evidence>
<protein>
    <submittedName>
        <fullName evidence="2">Uncharacterized protein</fullName>
    </submittedName>
</protein>
<dbReference type="OrthoDB" id="3647408at2759"/>
<keyword evidence="5" id="KW-1185">Reference proteome</keyword>
<dbReference type="Proteomes" id="UP000230605">
    <property type="component" value="Chromosome 6"/>
</dbReference>
<feature type="compositionally biased region" description="Polar residues" evidence="1">
    <location>
        <begin position="202"/>
        <end position="214"/>
    </location>
</feature>
<dbReference type="EMBL" id="CP134189">
    <property type="protein sequence ID" value="WPB04578.1"/>
    <property type="molecule type" value="Genomic_DNA"/>
</dbReference>
<feature type="region of interest" description="Disordered" evidence="1">
    <location>
        <begin position="1"/>
        <end position="65"/>
    </location>
</feature>
<evidence type="ECO:0000313" key="4">
    <source>
        <dbReference type="Proteomes" id="UP000230605"/>
    </source>
</evidence>
<gene>
    <name evidence="2" type="ORF">CB0940_08022</name>
    <name evidence="3" type="ORF">RHO25_009224</name>
</gene>
<name>A0A2G5HNV0_CERBT</name>
<dbReference type="AlphaFoldDB" id="A0A2G5HNV0"/>
<proteinExistence type="predicted"/>
<feature type="compositionally biased region" description="Gly residues" evidence="1">
    <location>
        <begin position="29"/>
        <end position="53"/>
    </location>
</feature>
<accession>A0A2G5HNV0</accession>
<feature type="compositionally biased region" description="Basic and acidic residues" evidence="1">
    <location>
        <begin position="159"/>
        <end position="175"/>
    </location>
</feature>